<evidence type="ECO:0000256" key="1">
    <source>
        <dbReference type="ARBA" id="ARBA00022729"/>
    </source>
</evidence>
<evidence type="ECO:0000313" key="5">
    <source>
        <dbReference type="Proteomes" id="UP000053825"/>
    </source>
</evidence>
<keyword evidence="2" id="KW-1015">Disulfide bond</keyword>
<evidence type="ECO:0000256" key="2">
    <source>
        <dbReference type="ARBA" id="ARBA00023157"/>
    </source>
</evidence>
<dbReference type="PANTHER" id="PTHR10036">
    <property type="entry name" value="CD59 GLYCOPROTEIN"/>
    <property type="match status" value="1"/>
</dbReference>
<proteinExistence type="predicted"/>
<dbReference type="EMBL" id="KQ414727">
    <property type="protein sequence ID" value="KOC62572.1"/>
    <property type="molecule type" value="Genomic_DNA"/>
</dbReference>
<dbReference type="SUPFAM" id="SSF57302">
    <property type="entry name" value="Snake toxin-like"/>
    <property type="match status" value="1"/>
</dbReference>
<dbReference type="Gene3D" id="2.10.60.10">
    <property type="entry name" value="CD59"/>
    <property type="match status" value="1"/>
</dbReference>
<protein>
    <recommendedName>
        <fullName evidence="6">UPAR/Ly6 domain-containing protein</fullName>
    </recommendedName>
</protein>
<keyword evidence="1 3" id="KW-0732">Signal</keyword>
<evidence type="ECO:0008006" key="6">
    <source>
        <dbReference type="Google" id="ProtNLM"/>
    </source>
</evidence>
<dbReference type="InterPro" id="IPR045860">
    <property type="entry name" value="Snake_toxin-like_sf"/>
</dbReference>
<dbReference type="AlphaFoldDB" id="A0A0L7QV97"/>
<keyword evidence="5" id="KW-1185">Reference proteome</keyword>
<sequence length="173" mass="20213">MKFSKFYWTLFITCCLPHSHALECYVCTNQDGNREKCLKSTKTCEQGQDTCLSDIMWGSTPYWSHGAKKQYYVSKKCATKKECERIKHSNMEACTYIWYQDWKCTDCCQGDRCNYYIIVSQVLSSVLILRTQVKIVLSKYIKLIWFVSVHGRKSTCLLVHRDCCFGIITQSVE</sequence>
<evidence type="ECO:0000313" key="4">
    <source>
        <dbReference type="EMBL" id="KOC62572.1"/>
    </source>
</evidence>
<organism evidence="4 5">
    <name type="scientific">Habropoda laboriosa</name>
    <dbReference type="NCBI Taxonomy" id="597456"/>
    <lineage>
        <taxon>Eukaryota</taxon>
        <taxon>Metazoa</taxon>
        <taxon>Ecdysozoa</taxon>
        <taxon>Arthropoda</taxon>
        <taxon>Hexapoda</taxon>
        <taxon>Insecta</taxon>
        <taxon>Pterygota</taxon>
        <taxon>Neoptera</taxon>
        <taxon>Endopterygota</taxon>
        <taxon>Hymenoptera</taxon>
        <taxon>Apocrita</taxon>
        <taxon>Aculeata</taxon>
        <taxon>Apoidea</taxon>
        <taxon>Anthophila</taxon>
        <taxon>Apidae</taxon>
        <taxon>Habropoda</taxon>
    </lineage>
</organism>
<feature type="chain" id="PRO_5005574872" description="UPAR/Ly6 domain-containing protein" evidence="3">
    <location>
        <begin position="22"/>
        <end position="173"/>
    </location>
</feature>
<dbReference type="PANTHER" id="PTHR10036:SF3">
    <property type="entry name" value="PROTEIN SLEEPLESS-RELATED"/>
    <property type="match status" value="1"/>
</dbReference>
<name>A0A0L7QV97_9HYME</name>
<dbReference type="Proteomes" id="UP000053825">
    <property type="component" value="Unassembled WGS sequence"/>
</dbReference>
<feature type="signal peptide" evidence="3">
    <location>
        <begin position="1"/>
        <end position="21"/>
    </location>
</feature>
<dbReference type="CDD" id="cd23599">
    <property type="entry name" value="TFP_LU_ECD_Cold"/>
    <property type="match status" value="1"/>
</dbReference>
<evidence type="ECO:0000256" key="3">
    <source>
        <dbReference type="SAM" id="SignalP"/>
    </source>
</evidence>
<dbReference type="OrthoDB" id="3900342at2759"/>
<accession>A0A0L7QV97</accession>
<gene>
    <name evidence="4" type="ORF">WH47_04233</name>
</gene>
<reference evidence="4 5" key="1">
    <citation type="submission" date="2015-07" db="EMBL/GenBank/DDBJ databases">
        <title>The genome of Habropoda laboriosa.</title>
        <authorList>
            <person name="Pan H."/>
            <person name="Kapheim K."/>
        </authorList>
    </citation>
    <scope>NUCLEOTIDE SEQUENCE [LARGE SCALE GENOMIC DNA]</scope>
    <source>
        <strain evidence="4">0110345459</strain>
    </source>
</reference>